<dbReference type="Proteomes" id="UP000772434">
    <property type="component" value="Unassembled WGS sequence"/>
</dbReference>
<organism evidence="3 4">
    <name type="scientific">Rhodocollybia butyracea</name>
    <dbReference type="NCBI Taxonomy" id="206335"/>
    <lineage>
        <taxon>Eukaryota</taxon>
        <taxon>Fungi</taxon>
        <taxon>Dikarya</taxon>
        <taxon>Basidiomycota</taxon>
        <taxon>Agaricomycotina</taxon>
        <taxon>Agaricomycetes</taxon>
        <taxon>Agaricomycetidae</taxon>
        <taxon>Agaricales</taxon>
        <taxon>Marasmiineae</taxon>
        <taxon>Omphalotaceae</taxon>
        <taxon>Rhodocollybia</taxon>
    </lineage>
</organism>
<dbReference type="EMBL" id="JADNRY010000098">
    <property type="protein sequence ID" value="KAF9065767.1"/>
    <property type="molecule type" value="Genomic_DNA"/>
</dbReference>
<name>A0A9P5PMA5_9AGAR</name>
<evidence type="ECO:0000259" key="2">
    <source>
        <dbReference type="Pfam" id="PF25534"/>
    </source>
</evidence>
<comment type="caution">
    <text evidence="3">The sequence shown here is derived from an EMBL/GenBank/DDBJ whole genome shotgun (WGS) entry which is preliminary data.</text>
</comment>
<protein>
    <recommendedName>
        <fullName evidence="2">DUF7918 domain-containing protein</fullName>
    </recommendedName>
</protein>
<evidence type="ECO:0000313" key="3">
    <source>
        <dbReference type="EMBL" id="KAF9065767.1"/>
    </source>
</evidence>
<dbReference type="InterPro" id="IPR057678">
    <property type="entry name" value="DUF7918"/>
</dbReference>
<sequence>MLQIGPYSAWLVVDGARLETHSTVAYHNRITTSAVGWVSSEAGKKFSVLWHNAVRDIALEAVVSIDGIECNRHIMLDAFEFPDKADTVRVSYTRTSEYTRRDFLFSVVQVTDDDEYLSTVDHSKFGTITLDLWRLQVKRVARQTLVHEHQYRLPEPQVVHERSKMGGRHHVKFGEEYQSPLPTVDMVDARRMDRDPYVSFTFKYRPQDMLRAQGVIERQTKPCYNGTIQHHLIHRRVRVGRCGEQEPRSRCQKSEHERTVVKTEREP</sequence>
<dbReference type="AlphaFoldDB" id="A0A9P5PMA5"/>
<dbReference type="PANTHER" id="PTHR36223:SF1">
    <property type="entry name" value="TRANSCRIPTION ELONGATION FACTOR EAF N-TERMINAL DOMAIN-CONTAINING PROTEIN"/>
    <property type="match status" value="1"/>
</dbReference>
<evidence type="ECO:0000313" key="4">
    <source>
        <dbReference type="Proteomes" id="UP000772434"/>
    </source>
</evidence>
<keyword evidence="4" id="KW-1185">Reference proteome</keyword>
<dbReference type="Pfam" id="PF25534">
    <property type="entry name" value="DUF7918"/>
    <property type="match status" value="1"/>
</dbReference>
<reference evidence="3" key="1">
    <citation type="submission" date="2020-11" db="EMBL/GenBank/DDBJ databases">
        <authorList>
            <consortium name="DOE Joint Genome Institute"/>
            <person name="Ahrendt S."/>
            <person name="Riley R."/>
            <person name="Andreopoulos W."/>
            <person name="Labutti K."/>
            <person name="Pangilinan J."/>
            <person name="Ruiz-Duenas F.J."/>
            <person name="Barrasa J.M."/>
            <person name="Sanchez-Garcia M."/>
            <person name="Camarero S."/>
            <person name="Miyauchi S."/>
            <person name="Serrano A."/>
            <person name="Linde D."/>
            <person name="Babiker R."/>
            <person name="Drula E."/>
            <person name="Ayuso-Fernandez I."/>
            <person name="Pacheco R."/>
            <person name="Padilla G."/>
            <person name="Ferreira P."/>
            <person name="Barriuso J."/>
            <person name="Kellner H."/>
            <person name="Castanera R."/>
            <person name="Alfaro M."/>
            <person name="Ramirez L."/>
            <person name="Pisabarro A.G."/>
            <person name="Kuo A."/>
            <person name="Tritt A."/>
            <person name="Lipzen A."/>
            <person name="He G."/>
            <person name="Yan M."/>
            <person name="Ng V."/>
            <person name="Cullen D."/>
            <person name="Martin F."/>
            <person name="Rosso M.-N."/>
            <person name="Henrissat B."/>
            <person name="Hibbett D."/>
            <person name="Martinez A.T."/>
            <person name="Grigoriev I.V."/>
        </authorList>
    </citation>
    <scope>NUCLEOTIDE SEQUENCE</scope>
    <source>
        <strain evidence="3">AH 40177</strain>
    </source>
</reference>
<accession>A0A9P5PMA5</accession>
<dbReference type="OrthoDB" id="3364132at2759"/>
<proteinExistence type="predicted"/>
<evidence type="ECO:0000256" key="1">
    <source>
        <dbReference type="SAM" id="MobiDB-lite"/>
    </source>
</evidence>
<feature type="region of interest" description="Disordered" evidence="1">
    <location>
        <begin position="241"/>
        <end position="267"/>
    </location>
</feature>
<dbReference type="PANTHER" id="PTHR36223">
    <property type="entry name" value="BETA-LACTAMASE-TYPE TRANSPEPTIDASE FOLD DOMAIN CONTAINING PROTEIN"/>
    <property type="match status" value="1"/>
</dbReference>
<gene>
    <name evidence="3" type="ORF">BDP27DRAFT_1297974</name>
</gene>
<feature type="domain" description="DUF7918" evidence="2">
    <location>
        <begin position="12"/>
        <end position="218"/>
    </location>
</feature>